<dbReference type="EMBL" id="BDGG01000002">
    <property type="protein sequence ID" value="GAU92459.1"/>
    <property type="molecule type" value="Genomic_DNA"/>
</dbReference>
<dbReference type="OrthoDB" id="7697804at2759"/>
<sequence>MDVLFALRPNKSSATYERLVRAVRAVRAVRDELEAMPFRLDLDEGLKPMSIVTDYGRAVINTAGKIFRTPVFEGELLRSA</sequence>
<dbReference type="AlphaFoldDB" id="A0A1D1URX7"/>
<accession>A0A1D1URX7</accession>
<organism evidence="1 2">
    <name type="scientific">Ramazzottius varieornatus</name>
    <name type="common">Water bear</name>
    <name type="synonym">Tardigrade</name>
    <dbReference type="NCBI Taxonomy" id="947166"/>
    <lineage>
        <taxon>Eukaryota</taxon>
        <taxon>Metazoa</taxon>
        <taxon>Ecdysozoa</taxon>
        <taxon>Tardigrada</taxon>
        <taxon>Eutardigrada</taxon>
        <taxon>Parachela</taxon>
        <taxon>Hypsibioidea</taxon>
        <taxon>Ramazzottiidae</taxon>
        <taxon>Ramazzottius</taxon>
    </lineage>
</organism>
<gene>
    <name evidence="1" type="primary">RvY_04537-1</name>
    <name evidence="1" type="synonym">RvY_04537.1</name>
    <name evidence="1" type="ORF">RvY_04537</name>
</gene>
<reference evidence="1 2" key="1">
    <citation type="journal article" date="2016" name="Nat. Commun.">
        <title>Extremotolerant tardigrade genome and improved radiotolerance of human cultured cells by tardigrade-unique protein.</title>
        <authorList>
            <person name="Hashimoto T."/>
            <person name="Horikawa D.D."/>
            <person name="Saito Y."/>
            <person name="Kuwahara H."/>
            <person name="Kozuka-Hata H."/>
            <person name="Shin-I T."/>
            <person name="Minakuchi Y."/>
            <person name="Ohishi K."/>
            <person name="Motoyama A."/>
            <person name="Aizu T."/>
            <person name="Enomoto A."/>
            <person name="Kondo K."/>
            <person name="Tanaka S."/>
            <person name="Hara Y."/>
            <person name="Koshikawa S."/>
            <person name="Sagara H."/>
            <person name="Miura T."/>
            <person name="Yokobori S."/>
            <person name="Miyagawa K."/>
            <person name="Suzuki Y."/>
            <person name="Kubo T."/>
            <person name="Oyama M."/>
            <person name="Kohara Y."/>
            <person name="Fujiyama A."/>
            <person name="Arakawa K."/>
            <person name="Katayama T."/>
            <person name="Toyoda A."/>
            <person name="Kunieda T."/>
        </authorList>
    </citation>
    <scope>NUCLEOTIDE SEQUENCE [LARGE SCALE GENOMIC DNA]</scope>
    <source>
        <strain evidence="1 2">YOKOZUNA-1</strain>
    </source>
</reference>
<comment type="caution">
    <text evidence="1">The sequence shown here is derived from an EMBL/GenBank/DDBJ whole genome shotgun (WGS) entry which is preliminary data.</text>
</comment>
<keyword evidence="2" id="KW-1185">Reference proteome</keyword>
<protein>
    <submittedName>
        <fullName evidence="1">Uncharacterized protein</fullName>
    </submittedName>
</protein>
<name>A0A1D1URX7_RAMVA</name>
<proteinExistence type="predicted"/>
<dbReference type="Proteomes" id="UP000186922">
    <property type="component" value="Unassembled WGS sequence"/>
</dbReference>
<evidence type="ECO:0000313" key="1">
    <source>
        <dbReference type="EMBL" id="GAU92459.1"/>
    </source>
</evidence>
<evidence type="ECO:0000313" key="2">
    <source>
        <dbReference type="Proteomes" id="UP000186922"/>
    </source>
</evidence>